<keyword evidence="1" id="KW-0812">Transmembrane</keyword>
<sequence>MRTGTSTARSFALLGTVQSVLIFTITLIAVPLPAIGAELGLGESELVLVSAAYGLSFSGLLLLGGRL</sequence>
<accession>A0ABW3CAG4</accession>
<evidence type="ECO:0000313" key="3">
    <source>
        <dbReference type="Proteomes" id="UP001597083"/>
    </source>
</evidence>
<keyword evidence="1" id="KW-1133">Transmembrane helix</keyword>
<dbReference type="Proteomes" id="UP001597083">
    <property type="component" value="Unassembled WGS sequence"/>
</dbReference>
<feature type="transmembrane region" description="Helical" evidence="1">
    <location>
        <begin position="12"/>
        <end position="34"/>
    </location>
</feature>
<dbReference type="EMBL" id="JBHTIR010000329">
    <property type="protein sequence ID" value="MFD0851288.1"/>
    <property type="molecule type" value="Genomic_DNA"/>
</dbReference>
<reference evidence="3" key="1">
    <citation type="journal article" date="2019" name="Int. J. Syst. Evol. Microbiol.">
        <title>The Global Catalogue of Microorganisms (GCM) 10K type strain sequencing project: providing services to taxonomists for standard genome sequencing and annotation.</title>
        <authorList>
            <consortium name="The Broad Institute Genomics Platform"/>
            <consortium name="The Broad Institute Genome Sequencing Center for Infectious Disease"/>
            <person name="Wu L."/>
            <person name="Ma J."/>
        </authorList>
    </citation>
    <scope>NUCLEOTIDE SEQUENCE [LARGE SCALE GENOMIC DNA]</scope>
    <source>
        <strain evidence="3">JCM 31696</strain>
    </source>
</reference>
<keyword evidence="1" id="KW-0472">Membrane</keyword>
<name>A0ABW3CAG4_9ACTN</name>
<evidence type="ECO:0000313" key="2">
    <source>
        <dbReference type="EMBL" id="MFD0851288.1"/>
    </source>
</evidence>
<organism evidence="2 3">
    <name type="scientific">Actinomadura adrarensis</name>
    <dbReference type="NCBI Taxonomy" id="1819600"/>
    <lineage>
        <taxon>Bacteria</taxon>
        <taxon>Bacillati</taxon>
        <taxon>Actinomycetota</taxon>
        <taxon>Actinomycetes</taxon>
        <taxon>Streptosporangiales</taxon>
        <taxon>Thermomonosporaceae</taxon>
        <taxon>Actinomadura</taxon>
    </lineage>
</organism>
<dbReference type="InterPro" id="IPR036259">
    <property type="entry name" value="MFS_trans_sf"/>
</dbReference>
<evidence type="ECO:0000256" key="1">
    <source>
        <dbReference type="SAM" id="Phobius"/>
    </source>
</evidence>
<gene>
    <name evidence="2" type="ORF">ACFQ07_03615</name>
</gene>
<dbReference type="SUPFAM" id="SSF103473">
    <property type="entry name" value="MFS general substrate transporter"/>
    <property type="match status" value="1"/>
</dbReference>
<feature type="transmembrane region" description="Helical" evidence="1">
    <location>
        <begin position="46"/>
        <end position="64"/>
    </location>
</feature>
<protein>
    <submittedName>
        <fullName evidence="2">MFS transporter</fullName>
    </submittedName>
</protein>
<proteinExistence type="predicted"/>
<feature type="non-terminal residue" evidence="2">
    <location>
        <position position="67"/>
    </location>
</feature>
<keyword evidence="3" id="KW-1185">Reference proteome</keyword>
<comment type="caution">
    <text evidence="2">The sequence shown here is derived from an EMBL/GenBank/DDBJ whole genome shotgun (WGS) entry which is preliminary data.</text>
</comment>